<dbReference type="OrthoDB" id="3213425at2"/>
<dbReference type="Gene3D" id="1.10.260.40">
    <property type="entry name" value="lambda repressor-like DNA-binding domains"/>
    <property type="match status" value="1"/>
</dbReference>
<dbReference type="RefSeq" id="WP_066886207.1">
    <property type="nucleotide sequence ID" value="NZ_LAXD01000001.1"/>
</dbReference>
<dbReference type="PROSITE" id="PS50943">
    <property type="entry name" value="HTH_CROC1"/>
    <property type="match status" value="1"/>
</dbReference>
<dbReference type="SUPFAM" id="SSF47413">
    <property type="entry name" value="lambda repressor-like DNA-binding domains"/>
    <property type="match status" value="1"/>
</dbReference>
<accession>A0A132MQJ7</accession>
<comment type="caution">
    <text evidence="3">The sequence shown here is derived from an EMBL/GenBank/DDBJ whole genome shotgun (WGS) entry which is preliminary data.</text>
</comment>
<organism evidence="3 4">
    <name type="scientific">Carbonactinospora thermoautotrophica</name>
    <dbReference type="NCBI Taxonomy" id="1469144"/>
    <lineage>
        <taxon>Bacteria</taxon>
        <taxon>Bacillati</taxon>
        <taxon>Actinomycetota</taxon>
        <taxon>Actinomycetes</taxon>
        <taxon>Kitasatosporales</taxon>
        <taxon>Carbonactinosporaceae</taxon>
        <taxon>Carbonactinospora</taxon>
    </lineage>
</organism>
<feature type="region of interest" description="Disordered" evidence="1">
    <location>
        <begin position="90"/>
        <end position="115"/>
    </location>
</feature>
<evidence type="ECO:0000259" key="2">
    <source>
        <dbReference type="PROSITE" id="PS50943"/>
    </source>
</evidence>
<dbReference type="GO" id="GO:0003677">
    <property type="term" value="F:DNA binding"/>
    <property type="evidence" value="ECO:0007669"/>
    <property type="project" value="InterPro"/>
</dbReference>
<dbReference type="SUPFAM" id="SSF48452">
    <property type="entry name" value="TPR-like"/>
    <property type="match status" value="2"/>
</dbReference>
<sequence length="598" mass="65431">MTVHHGNGERDGQTPVPNHQLRALRQQRNWSQQEFAEAIRDQAMAMGLNLACDEKRVGRWERGEVRWPSPAYRRVLQAVLNVPVSEMGFVPPAGDGSGDPAEPDTATPPEGAPVIPPQAVPVTPPGGVTAVRRHAANVPPADGVPVTAPPGAAPLGPGTPAGGVPVTPITGVPVLSGVAYPIAQPPLGYPAAGHPAPGPGDAAVPLAGEGLEMLETLEAFELIRRLEASDVGGGMLEALCLKVDRLCRDYPHLDAQALRVQAAPHLRYVINLLDGRLTLAQHRELLVIGGWLSALLGCVYYDMGHREAALASCEAAFRFGDQAGHRELMAWSYEMRAWFALSEGRYREVIELARAGQETCRGDSNARVQLTLQEAKGWARLGREQEAREAMERGWAALERLPVPEHPEHHFVFDRTKYDFYVASCFQWLGRDDQAERFAAKVFADCESRRPGWPMRYAETKIGLGVIAARRGDLEQAVANGLEALGIERKSGPSLMARAQELLVVLNDRYPKERLTAEYRERYLAARQEFDRPLPELDLDAFGHRPSVANAPVRPDTDGVICLACRERRHEDCRGGTWCDCQHRTSREVEPATGAAGE</sequence>
<reference evidence="4" key="1">
    <citation type="submission" date="2015-04" db="EMBL/GenBank/DDBJ databases">
        <title>Physiological reanalysis, assessment of diazotrophy, and genome sequences of multiple isolates of Streptomyces thermoautotrophicus.</title>
        <authorList>
            <person name="MacKellar D.C."/>
            <person name="Lieber L."/>
            <person name="Norman J."/>
            <person name="Bolger A."/>
            <person name="Tobin C."/>
            <person name="Murray J.W."/>
            <person name="Chang R."/>
            <person name="Ford T."/>
            <person name="Nguyen P.Q."/>
            <person name="Woodward J."/>
            <person name="Permingeat H."/>
            <person name="Joshi N.S."/>
            <person name="Silver P.A."/>
            <person name="Usadel B."/>
            <person name="Rutherford A.W."/>
            <person name="Friesen M."/>
            <person name="Prell J."/>
        </authorList>
    </citation>
    <scope>NUCLEOTIDE SEQUENCE [LARGE SCALE GENOMIC DNA]</scope>
    <source>
        <strain evidence="4">H1</strain>
    </source>
</reference>
<dbReference type="EMBL" id="LAXD01000001">
    <property type="protein sequence ID" value="KWW99999.1"/>
    <property type="molecule type" value="Genomic_DNA"/>
</dbReference>
<feature type="domain" description="HTH cro/C1-type" evidence="2">
    <location>
        <begin position="21"/>
        <end position="39"/>
    </location>
</feature>
<evidence type="ECO:0000313" key="3">
    <source>
        <dbReference type="EMBL" id="KWW99999.1"/>
    </source>
</evidence>
<dbReference type="SMART" id="SM00530">
    <property type="entry name" value="HTH_XRE"/>
    <property type="match status" value="1"/>
</dbReference>
<keyword evidence="4" id="KW-1185">Reference proteome</keyword>
<protein>
    <recommendedName>
        <fullName evidence="2">HTH cro/C1-type domain-containing protein</fullName>
    </recommendedName>
</protein>
<dbReference type="Gene3D" id="1.25.40.10">
    <property type="entry name" value="Tetratricopeptide repeat domain"/>
    <property type="match status" value="1"/>
</dbReference>
<name>A0A132MQJ7_9ACTN</name>
<dbReference type="InterPro" id="IPR011990">
    <property type="entry name" value="TPR-like_helical_dom_sf"/>
</dbReference>
<dbReference type="InterPro" id="IPR010982">
    <property type="entry name" value="Lambda_DNA-bd_dom_sf"/>
</dbReference>
<proteinExistence type="predicted"/>
<dbReference type="CDD" id="cd00093">
    <property type="entry name" value="HTH_XRE"/>
    <property type="match status" value="1"/>
</dbReference>
<dbReference type="AlphaFoldDB" id="A0A132MQJ7"/>
<dbReference type="Proteomes" id="UP000070188">
    <property type="component" value="Unassembled WGS sequence"/>
</dbReference>
<evidence type="ECO:0000256" key="1">
    <source>
        <dbReference type="SAM" id="MobiDB-lite"/>
    </source>
</evidence>
<dbReference type="PATRIC" id="fig|1469144.10.peg.1789"/>
<evidence type="ECO:0000313" key="4">
    <source>
        <dbReference type="Proteomes" id="UP000070188"/>
    </source>
</evidence>
<dbReference type="STRING" id="1469144.LI90_1639"/>
<dbReference type="InterPro" id="IPR001387">
    <property type="entry name" value="Cro/C1-type_HTH"/>
</dbReference>
<gene>
    <name evidence="3" type="ORF">LI90_1639</name>
</gene>